<gene>
    <name evidence="2" type="ORF">GCM10025782_26460</name>
</gene>
<dbReference type="Proteomes" id="UP001500556">
    <property type="component" value="Unassembled WGS sequence"/>
</dbReference>
<accession>A0ABP8YGQ2</accession>
<reference evidence="3" key="1">
    <citation type="journal article" date="2019" name="Int. J. Syst. Evol. Microbiol.">
        <title>The Global Catalogue of Microorganisms (GCM) 10K type strain sequencing project: providing services to taxonomists for standard genome sequencing and annotation.</title>
        <authorList>
            <consortium name="The Broad Institute Genomics Platform"/>
            <consortium name="The Broad Institute Genome Sequencing Center for Infectious Disease"/>
            <person name="Wu L."/>
            <person name="Ma J."/>
        </authorList>
    </citation>
    <scope>NUCLEOTIDE SEQUENCE [LARGE SCALE GENOMIC DNA]</scope>
    <source>
        <strain evidence="3">JCM 18961</strain>
    </source>
</reference>
<evidence type="ECO:0000256" key="1">
    <source>
        <dbReference type="SAM" id="Phobius"/>
    </source>
</evidence>
<feature type="transmembrane region" description="Helical" evidence="1">
    <location>
        <begin position="85"/>
        <end position="102"/>
    </location>
</feature>
<feature type="transmembrane region" description="Helical" evidence="1">
    <location>
        <begin position="189"/>
        <end position="207"/>
    </location>
</feature>
<evidence type="ECO:0000313" key="3">
    <source>
        <dbReference type="Proteomes" id="UP001500556"/>
    </source>
</evidence>
<keyword evidence="1" id="KW-0812">Transmembrane</keyword>
<protein>
    <submittedName>
        <fullName evidence="2">Uncharacterized protein</fullName>
    </submittedName>
</protein>
<feature type="transmembrane region" description="Helical" evidence="1">
    <location>
        <begin position="156"/>
        <end position="177"/>
    </location>
</feature>
<feature type="transmembrane region" description="Helical" evidence="1">
    <location>
        <begin position="267"/>
        <end position="287"/>
    </location>
</feature>
<feature type="transmembrane region" description="Helical" evidence="1">
    <location>
        <begin position="26"/>
        <end position="48"/>
    </location>
</feature>
<proteinExistence type="predicted"/>
<feature type="transmembrane region" description="Helical" evidence="1">
    <location>
        <begin position="236"/>
        <end position="255"/>
    </location>
</feature>
<name>A0ABP8YGQ2_9MICO</name>
<comment type="caution">
    <text evidence="2">The sequence shown here is derived from an EMBL/GenBank/DDBJ whole genome shotgun (WGS) entry which is preliminary data.</text>
</comment>
<dbReference type="EMBL" id="BAABLO010000011">
    <property type="protein sequence ID" value="GAA4726716.1"/>
    <property type="molecule type" value="Genomic_DNA"/>
</dbReference>
<evidence type="ECO:0000313" key="2">
    <source>
        <dbReference type="EMBL" id="GAA4726716.1"/>
    </source>
</evidence>
<keyword evidence="1" id="KW-1133">Transmembrane helix</keyword>
<keyword evidence="3" id="KW-1185">Reference proteome</keyword>
<keyword evidence="1" id="KW-0472">Membrane</keyword>
<organism evidence="2 3">
    <name type="scientific">Pedococcus ginsenosidimutans</name>
    <dbReference type="NCBI Taxonomy" id="490570"/>
    <lineage>
        <taxon>Bacteria</taxon>
        <taxon>Bacillati</taxon>
        <taxon>Actinomycetota</taxon>
        <taxon>Actinomycetes</taxon>
        <taxon>Micrococcales</taxon>
        <taxon>Intrasporangiaceae</taxon>
        <taxon>Pedococcus</taxon>
    </lineage>
</organism>
<sequence length="307" mass="31475">MPANVSLCCYIDTGFGEVQSGRMTRIVVLIVVALLGLGAVALVAGVSTSPVSLPRLRRFAARQQLLVTEANGPLVVLALAVTRRWRALGLSTGVLLGLLWALRDARLTLNFTAAFLGWFVGAVVAEWRLAGLQVDPGRRTASLSRRTVTAYLRRDAVVLLAAACLALVVLYVAVVVRAGNGQPGLRGEATLWLGAAAAGLAAVTATLRRVASRPQPAVDGDLLAADDALRARSANVLAGSAIVAAGYPAASLLGLLGTTSDTAGDGWAAASLAALALTVVVGWLVAVRPSPARRTAPAEPARATAAP</sequence>